<proteinExistence type="inferred from homology"/>
<protein>
    <submittedName>
        <fullName evidence="8">Putative integral membrane protein (TIGR00698 family)</fullName>
    </submittedName>
</protein>
<comment type="similarity">
    <text evidence="2">Belongs to the UPF0324 family.</text>
</comment>
<dbReference type="PANTHER" id="PTHR30106:SF2">
    <property type="entry name" value="UPF0324 INNER MEMBRANE PROTEIN YEIH"/>
    <property type="match status" value="1"/>
</dbReference>
<keyword evidence="4 7" id="KW-0812">Transmembrane</keyword>
<dbReference type="InterPro" id="IPR018383">
    <property type="entry name" value="UPF0324_pro"/>
</dbReference>
<feature type="transmembrane region" description="Helical" evidence="7">
    <location>
        <begin position="148"/>
        <end position="171"/>
    </location>
</feature>
<comment type="subcellular location">
    <subcellularLocation>
        <location evidence="1">Cell membrane</location>
        <topology evidence="1">Multi-pass membrane protein</topology>
    </subcellularLocation>
</comment>
<feature type="transmembrane region" description="Helical" evidence="7">
    <location>
        <begin position="255"/>
        <end position="273"/>
    </location>
</feature>
<keyword evidence="5 7" id="KW-1133">Transmembrane helix</keyword>
<sequence length="335" mass="34795">MFAWIAGRAGLLIALLLGGAALCLAPVPWLAAHGVSALMLAMLLGMALAGVRRPGWQPGLNLAKGPLLRLGVALFGLRLTLADIAGLGVRVWVIDAAVLVSTFALAQWLGRRLRLDAPTRTLIGAGSAICGAAAVLATQPVVRADAQRAGVAVAGVTLFGAAAMVLYPWLYHCLAPLGLSERAYGVLAGSTLHEVAHVVAAGQAVGAEAAASAVVAKMLRVLLLAPFLLWLAHAWRRNGQLSADGAPTPRPPRPWFVLGFVAAAALAGSGWLPEALRQLLWQVDAWLLAAAMAALGLDIRPAMLRAAGWRPLALAGALWLWLMLGGGGINWLLSR</sequence>
<dbReference type="PANTHER" id="PTHR30106">
    <property type="entry name" value="INNER MEMBRANE PROTEIN YEIH-RELATED"/>
    <property type="match status" value="1"/>
</dbReference>
<dbReference type="RefSeq" id="WP_110392203.1">
    <property type="nucleotide sequence ID" value="NZ_QJKI01000037.1"/>
</dbReference>
<evidence type="ECO:0000256" key="6">
    <source>
        <dbReference type="ARBA" id="ARBA00023136"/>
    </source>
</evidence>
<feature type="transmembrane region" description="Helical" evidence="7">
    <location>
        <begin position="311"/>
        <end position="333"/>
    </location>
</feature>
<comment type="caution">
    <text evidence="8">The sequence shown here is derived from an EMBL/GenBank/DDBJ whole genome shotgun (WGS) entry which is preliminary data.</text>
</comment>
<keyword evidence="6 7" id="KW-0472">Membrane</keyword>
<feature type="transmembrane region" description="Helical" evidence="7">
    <location>
        <begin position="279"/>
        <end position="299"/>
    </location>
</feature>
<dbReference type="InterPro" id="IPR004630">
    <property type="entry name" value="UPF0324_YeiH-like"/>
</dbReference>
<dbReference type="EMBL" id="QJKI01000037">
    <property type="protein sequence ID" value="PXX73727.1"/>
    <property type="molecule type" value="Genomic_DNA"/>
</dbReference>
<dbReference type="Proteomes" id="UP000247555">
    <property type="component" value="Unassembled WGS sequence"/>
</dbReference>
<gene>
    <name evidence="8" type="ORF">DFR34_1377</name>
</gene>
<dbReference type="NCBIfam" id="TIGR00698">
    <property type="entry name" value="YeiH family putative sulfate export transporter"/>
    <property type="match status" value="1"/>
</dbReference>
<accession>A0A318L1G4</accession>
<feature type="transmembrane region" description="Helical" evidence="7">
    <location>
        <begin position="91"/>
        <end position="110"/>
    </location>
</feature>
<evidence type="ECO:0000256" key="5">
    <source>
        <dbReference type="ARBA" id="ARBA00022989"/>
    </source>
</evidence>
<evidence type="ECO:0000256" key="4">
    <source>
        <dbReference type="ARBA" id="ARBA00022692"/>
    </source>
</evidence>
<dbReference type="AlphaFoldDB" id="A0A318L1G4"/>
<dbReference type="OrthoDB" id="9805703at2"/>
<reference evidence="8 9" key="1">
    <citation type="submission" date="2018-05" db="EMBL/GenBank/DDBJ databases">
        <title>Genomic Encyclopedia of Type Strains, Phase IV (KMG-IV): sequencing the most valuable type-strain genomes for metagenomic binning, comparative biology and taxonomic classification.</title>
        <authorList>
            <person name="Goeker M."/>
        </authorList>
    </citation>
    <scope>NUCLEOTIDE SEQUENCE [LARGE SCALE GENOMIC DNA]</scope>
    <source>
        <strain evidence="8 9">DSM 29661</strain>
    </source>
</reference>
<dbReference type="GO" id="GO:0005886">
    <property type="term" value="C:plasma membrane"/>
    <property type="evidence" value="ECO:0007669"/>
    <property type="project" value="UniProtKB-SubCell"/>
</dbReference>
<evidence type="ECO:0000256" key="3">
    <source>
        <dbReference type="ARBA" id="ARBA00022475"/>
    </source>
</evidence>
<feature type="transmembrane region" description="Helical" evidence="7">
    <location>
        <begin position="122"/>
        <end position="142"/>
    </location>
</feature>
<evidence type="ECO:0000256" key="2">
    <source>
        <dbReference type="ARBA" id="ARBA00007977"/>
    </source>
</evidence>
<evidence type="ECO:0000256" key="7">
    <source>
        <dbReference type="SAM" id="Phobius"/>
    </source>
</evidence>
<dbReference type="Pfam" id="PF03601">
    <property type="entry name" value="Cons_hypoth698"/>
    <property type="match status" value="1"/>
</dbReference>
<evidence type="ECO:0000256" key="1">
    <source>
        <dbReference type="ARBA" id="ARBA00004651"/>
    </source>
</evidence>
<keyword evidence="9" id="KW-1185">Reference proteome</keyword>
<evidence type="ECO:0000313" key="9">
    <source>
        <dbReference type="Proteomes" id="UP000247555"/>
    </source>
</evidence>
<keyword evidence="3" id="KW-1003">Cell membrane</keyword>
<evidence type="ECO:0000313" key="8">
    <source>
        <dbReference type="EMBL" id="PXX73727.1"/>
    </source>
</evidence>
<feature type="transmembrane region" description="Helical" evidence="7">
    <location>
        <begin position="31"/>
        <end position="51"/>
    </location>
</feature>
<name>A0A318L1G4_9NEIS</name>
<organism evidence="8 9">
    <name type="scientific">Rivihabitans pingtungensis</name>
    <dbReference type="NCBI Taxonomy" id="1054498"/>
    <lineage>
        <taxon>Bacteria</taxon>
        <taxon>Pseudomonadati</taxon>
        <taxon>Pseudomonadota</taxon>
        <taxon>Betaproteobacteria</taxon>
        <taxon>Neisseriales</taxon>
        <taxon>Aquaspirillaceae</taxon>
        <taxon>Rivihabitans</taxon>
    </lineage>
</organism>